<comment type="caution">
    <text evidence="1">The sequence shown here is derived from an EMBL/GenBank/DDBJ whole genome shotgun (WGS) entry which is preliminary data.</text>
</comment>
<organism evidence="1 2">
    <name type="scientific">Diversispora epigaea</name>
    <dbReference type="NCBI Taxonomy" id="1348612"/>
    <lineage>
        <taxon>Eukaryota</taxon>
        <taxon>Fungi</taxon>
        <taxon>Fungi incertae sedis</taxon>
        <taxon>Mucoromycota</taxon>
        <taxon>Glomeromycotina</taxon>
        <taxon>Glomeromycetes</taxon>
        <taxon>Diversisporales</taxon>
        <taxon>Diversisporaceae</taxon>
        <taxon>Diversispora</taxon>
    </lineage>
</organism>
<sequence>MRQVTILFSLIKIFLDEIKYFFFKLLVKNINEANHHENIIRFYVVSTDPSTEKYYLYYLVLQLHFAN</sequence>
<evidence type="ECO:0000313" key="1">
    <source>
        <dbReference type="EMBL" id="RHZ84065.1"/>
    </source>
</evidence>
<dbReference type="AlphaFoldDB" id="A0A397J6U1"/>
<gene>
    <name evidence="1" type="ORF">Glove_86g171</name>
</gene>
<protein>
    <submittedName>
        <fullName evidence="1">Uncharacterized protein</fullName>
    </submittedName>
</protein>
<accession>A0A397J6U1</accession>
<keyword evidence="2" id="KW-1185">Reference proteome</keyword>
<reference evidence="1 2" key="1">
    <citation type="submission" date="2018-08" db="EMBL/GenBank/DDBJ databases">
        <title>Genome and evolution of the arbuscular mycorrhizal fungus Diversispora epigaea (formerly Glomus versiforme) and its bacterial endosymbionts.</title>
        <authorList>
            <person name="Sun X."/>
            <person name="Fei Z."/>
            <person name="Harrison M."/>
        </authorList>
    </citation>
    <scope>NUCLEOTIDE SEQUENCE [LARGE SCALE GENOMIC DNA]</scope>
    <source>
        <strain evidence="1 2">IT104</strain>
    </source>
</reference>
<dbReference type="EMBL" id="PQFF01000082">
    <property type="protein sequence ID" value="RHZ84065.1"/>
    <property type="molecule type" value="Genomic_DNA"/>
</dbReference>
<name>A0A397J6U1_9GLOM</name>
<proteinExistence type="predicted"/>
<dbReference type="Proteomes" id="UP000266861">
    <property type="component" value="Unassembled WGS sequence"/>
</dbReference>
<evidence type="ECO:0000313" key="2">
    <source>
        <dbReference type="Proteomes" id="UP000266861"/>
    </source>
</evidence>